<keyword evidence="1" id="KW-1133">Transmembrane helix</keyword>
<organism evidence="2">
    <name type="scientific">Fervidicoccus fontis</name>
    <dbReference type="NCBI Taxonomy" id="683846"/>
    <lineage>
        <taxon>Archaea</taxon>
        <taxon>Thermoproteota</taxon>
        <taxon>Thermoprotei</taxon>
        <taxon>Fervidicoccales</taxon>
        <taxon>Fervidicoccaceae</taxon>
        <taxon>Fervidicoccus</taxon>
    </lineage>
</organism>
<dbReference type="AlphaFoldDB" id="A0A7J3ZLV8"/>
<protein>
    <submittedName>
        <fullName evidence="2">ECF transporter S component</fullName>
    </submittedName>
</protein>
<dbReference type="GO" id="GO:0016020">
    <property type="term" value="C:membrane"/>
    <property type="evidence" value="ECO:0007669"/>
    <property type="project" value="InterPro"/>
</dbReference>
<dbReference type="Pfam" id="PF07155">
    <property type="entry name" value="ECF-ribofla_trS"/>
    <property type="match status" value="1"/>
</dbReference>
<feature type="transmembrane region" description="Helical" evidence="1">
    <location>
        <begin position="95"/>
        <end position="115"/>
    </location>
</feature>
<feature type="transmembrane region" description="Helical" evidence="1">
    <location>
        <begin position="59"/>
        <end position="89"/>
    </location>
</feature>
<gene>
    <name evidence="2" type="ORF">ENM78_03015</name>
</gene>
<evidence type="ECO:0000256" key="1">
    <source>
        <dbReference type="SAM" id="Phobius"/>
    </source>
</evidence>
<feature type="transmembrane region" description="Helical" evidence="1">
    <location>
        <begin position="169"/>
        <end position="188"/>
    </location>
</feature>
<keyword evidence="1" id="KW-0812">Transmembrane</keyword>
<dbReference type="PANTHER" id="PTHR37815:SF3">
    <property type="entry name" value="UPF0397 PROTEIN SPR0429"/>
    <property type="match status" value="1"/>
</dbReference>
<proteinExistence type="predicted"/>
<dbReference type="InterPro" id="IPR009825">
    <property type="entry name" value="ECF_substrate-spec-like"/>
</dbReference>
<name>A0A7J3ZLV8_9CREN</name>
<feature type="transmembrane region" description="Helical" evidence="1">
    <location>
        <begin position="26"/>
        <end position="47"/>
    </location>
</feature>
<dbReference type="EMBL" id="DRZC01000035">
    <property type="protein sequence ID" value="HHQ80420.1"/>
    <property type="molecule type" value="Genomic_DNA"/>
</dbReference>
<keyword evidence="1" id="KW-0472">Membrane</keyword>
<accession>A0A7J3ZLV8</accession>
<dbReference type="Gene3D" id="1.10.1760.20">
    <property type="match status" value="1"/>
</dbReference>
<dbReference type="PANTHER" id="PTHR37815">
    <property type="entry name" value="UPF0397 PROTEIN BC_2624-RELATED"/>
    <property type="match status" value="1"/>
</dbReference>
<evidence type="ECO:0000313" key="2">
    <source>
        <dbReference type="EMBL" id="HHQ80420.1"/>
    </source>
</evidence>
<feature type="transmembrane region" description="Helical" evidence="1">
    <location>
        <begin position="127"/>
        <end position="149"/>
    </location>
</feature>
<comment type="caution">
    <text evidence="2">The sequence shown here is derived from an EMBL/GenBank/DDBJ whole genome shotgun (WGS) entry which is preliminary data.</text>
</comment>
<sequence>MSGTNEIKQPSSTIHVTYRRPSPTDFVAVAAIASAVTAVGFLLTAPIPLIPGAIHWRVLAFLPCIFGILYGPIVGFIAGALGNTLWAIIGGYFNPATPVFDLIGVGLTGLIPGLFVKPHECTTKRGLVKAAVISTIAGLIMVPIVAIGFDLVGVAPFTAAVVFLLLSDIPPIAVGTPLVLAAIVPPLLRRGTIKWRF</sequence>
<reference evidence="2" key="1">
    <citation type="journal article" date="2020" name="mSystems">
        <title>Genome- and Community-Level Interaction Insights into Carbon Utilization and Element Cycling Functions of Hydrothermarchaeota in Hydrothermal Sediment.</title>
        <authorList>
            <person name="Zhou Z."/>
            <person name="Liu Y."/>
            <person name="Xu W."/>
            <person name="Pan J."/>
            <person name="Luo Z.H."/>
            <person name="Li M."/>
        </authorList>
    </citation>
    <scope>NUCLEOTIDE SEQUENCE [LARGE SCALE GENOMIC DNA]</scope>
    <source>
        <strain evidence="2">SpSt-1116</strain>
    </source>
</reference>